<dbReference type="RefSeq" id="WP_123224364.1">
    <property type="nucleotide sequence ID" value="NZ_RJSF01000044.1"/>
</dbReference>
<dbReference type="SUPFAM" id="SSF51182">
    <property type="entry name" value="RmlC-like cupins"/>
    <property type="match status" value="1"/>
</dbReference>
<proteinExistence type="predicted"/>
<dbReference type="EMBL" id="RJSF01000044">
    <property type="protein sequence ID" value="RNM12600.1"/>
    <property type="molecule type" value="Genomic_DNA"/>
</dbReference>
<dbReference type="PANTHER" id="PTHR33387:SF3">
    <property type="entry name" value="DUF985 DOMAIN-CONTAINING PROTEIN"/>
    <property type="match status" value="1"/>
</dbReference>
<dbReference type="OrthoDB" id="9798288at2"/>
<dbReference type="AlphaFoldDB" id="A0A3N0GKK9"/>
<reference evidence="2 3" key="1">
    <citation type="submission" date="2018-11" db="EMBL/GenBank/DDBJ databases">
        <authorList>
            <person name="Li F."/>
        </authorList>
    </citation>
    <scope>NUCLEOTIDE SEQUENCE [LARGE SCALE GENOMIC DNA]</scope>
    <source>
        <strain evidence="2 3">Gsoil 818</strain>
    </source>
</reference>
<organism evidence="2 3">
    <name type="scientific">Nocardioides pocheonensis</name>
    <dbReference type="NCBI Taxonomy" id="661485"/>
    <lineage>
        <taxon>Bacteria</taxon>
        <taxon>Bacillati</taxon>
        <taxon>Actinomycetota</taxon>
        <taxon>Actinomycetes</taxon>
        <taxon>Propionibacteriales</taxon>
        <taxon>Nocardioidaceae</taxon>
        <taxon>Nocardioides</taxon>
    </lineage>
</organism>
<evidence type="ECO:0000313" key="2">
    <source>
        <dbReference type="EMBL" id="RNM12600.1"/>
    </source>
</evidence>
<dbReference type="Gene3D" id="2.60.120.10">
    <property type="entry name" value="Jelly Rolls"/>
    <property type="match status" value="1"/>
</dbReference>
<dbReference type="InterPro" id="IPR014710">
    <property type="entry name" value="RmlC-like_jellyroll"/>
</dbReference>
<accession>A0A3N0GKK9</accession>
<protein>
    <submittedName>
        <fullName evidence="2">Cupin domain-containing protein</fullName>
    </submittedName>
</protein>
<dbReference type="InterPro" id="IPR011051">
    <property type="entry name" value="RmlC_Cupin_sf"/>
</dbReference>
<dbReference type="CDD" id="cd06121">
    <property type="entry name" value="cupin_YML079wp"/>
    <property type="match status" value="1"/>
</dbReference>
<dbReference type="Proteomes" id="UP000279994">
    <property type="component" value="Unassembled WGS sequence"/>
</dbReference>
<comment type="caution">
    <text evidence="2">The sequence shown here is derived from an EMBL/GenBank/DDBJ whole genome shotgun (WGS) entry which is preliminary data.</text>
</comment>
<dbReference type="InterPro" id="IPR039935">
    <property type="entry name" value="YML079W-like"/>
</dbReference>
<evidence type="ECO:0000259" key="1">
    <source>
        <dbReference type="Pfam" id="PF06172"/>
    </source>
</evidence>
<keyword evidence="3" id="KW-1185">Reference proteome</keyword>
<dbReference type="InterPro" id="IPR009327">
    <property type="entry name" value="Cupin_DUF985"/>
</dbReference>
<dbReference type="PANTHER" id="PTHR33387">
    <property type="entry name" value="RMLC-LIKE JELLY ROLL FOLD PROTEIN"/>
    <property type="match status" value="1"/>
</dbReference>
<name>A0A3N0GKK9_9ACTN</name>
<sequence>MPSSDLPTWAASLDLRPHPEGGWYAETYRNPAPTGTTAGVRSLATAIHFLLLPGESSAWHRVASDELWFHHRGGALRLWLGGDADRPVEATELLLGPDVEAGERPQLLVPAGHWQAARPVDEAVLVSCVVVPGFDFEDFTLDRDVPLPG</sequence>
<evidence type="ECO:0000313" key="3">
    <source>
        <dbReference type="Proteomes" id="UP000279994"/>
    </source>
</evidence>
<feature type="domain" description="DUF985" evidence="1">
    <location>
        <begin position="9"/>
        <end position="141"/>
    </location>
</feature>
<gene>
    <name evidence="2" type="ORF">EFL26_18455</name>
</gene>
<dbReference type="Pfam" id="PF06172">
    <property type="entry name" value="Cupin_5"/>
    <property type="match status" value="1"/>
</dbReference>